<dbReference type="InterPro" id="IPR012474">
    <property type="entry name" value="Frigida"/>
</dbReference>
<dbReference type="OrthoDB" id="1917867at2759"/>
<accession>A0A6P8CEJ4</accession>
<feature type="compositionally biased region" description="Basic and acidic residues" evidence="6">
    <location>
        <begin position="74"/>
        <end position="86"/>
    </location>
</feature>
<evidence type="ECO:0000256" key="4">
    <source>
        <dbReference type="ARBA" id="ARBA00023089"/>
    </source>
</evidence>
<proteinExistence type="inferred from homology"/>
<dbReference type="RefSeq" id="XP_031380869.1">
    <property type="nucleotide sequence ID" value="XM_031525009.1"/>
</dbReference>
<feature type="compositionally biased region" description="Low complexity" evidence="6">
    <location>
        <begin position="406"/>
        <end position="415"/>
    </location>
</feature>
<protein>
    <recommendedName>
        <fullName evidence="5">FRIGIDA-like protein</fullName>
    </recommendedName>
</protein>
<keyword evidence="4 5" id="KW-0287">Flowering</keyword>
<evidence type="ECO:0000313" key="7">
    <source>
        <dbReference type="Proteomes" id="UP000515151"/>
    </source>
</evidence>
<reference evidence="7" key="1">
    <citation type="journal article" date="2020" name="Plant Biotechnol. J.">
        <title>The pomegranate (Punica granatum L.) draft genome dissects genetic divergence between soft- and hard-seeded cultivars.</title>
        <authorList>
            <person name="Luo X."/>
            <person name="Li H."/>
            <person name="Wu Z."/>
            <person name="Yao W."/>
            <person name="Zhao P."/>
            <person name="Cao D."/>
            <person name="Yu H."/>
            <person name="Li K."/>
            <person name="Poudel K."/>
            <person name="Zhao D."/>
            <person name="Zhang F."/>
            <person name="Xia X."/>
            <person name="Chen L."/>
            <person name="Wang Q."/>
            <person name="Jing D."/>
            <person name="Cao S."/>
        </authorList>
    </citation>
    <scope>NUCLEOTIDE SEQUENCE [LARGE SCALE GENOMIC DNA]</scope>
    <source>
        <strain evidence="7">cv. Tunisia</strain>
    </source>
</reference>
<dbReference type="Proteomes" id="UP000515151">
    <property type="component" value="Chromosome 2"/>
</dbReference>
<dbReference type="PANTHER" id="PTHR31791:SF10">
    <property type="entry name" value="FRIGIDA-LIKE PROTEIN"/>
    <property type="match status" value="1"/>
</dbReference>
<name>A0A6P8CEJ4_PUNGR</name>
<evidence type="ECO:0000256" key="1">
    <source>
        <dbReference type="ARBA" id="ARBA00008956"/>
    </source>
</evidence>
<dbReference type="GeneID" id="116195699"/>
<sequence length="555" mass="60545">MATEVAISTDRVQKFVDDLEAEKTALSTCTQLFTTLSNHFKSLEESLSLRAKSVESKLQSLESTSRQTLQSLSQREDSIPQRESEAVDGVRERKQAAIAAIEKLVPKDAGLSENLRSLAMRMDSLGLVKLIVSKRKEPGSFRAELTDAINVAIDPPKLVLDAVEEFLENKTARTGIMDKRWAVALLVQALFPDMKPSSSMNLGDENVDSGPKFAKSVVERAWRVLEMWKEQMGQGGEGSDFGKFGPVEAVMFLQMVVGFGLKSRFDEEFLKKMVLEFSSRRDIAKLAPCLGFGEKLADIIDELVRMSKEIDAVYFATESGLTERFPPASLLKSFLKNSRKNATDALKKGNNSAVASEESSNIELNAIRAVVKCVEDQKLESVFTLDAMKKRANVLEKAKSERRKSSGSAPSSSKLSGKRGHSSGGGKGSGPPIRPAKVAKLSYHPSFARRTPAPVPAPPPRQPSPAARYSLARYGYPGHDAFEVNGGNPYTPTSYGVAHNRNAAGISQQQYSPIVGSPTGAYLPPLHGEQTSYAPYDYASAGQQAYHPTNPSYTQ</sequence>
<dbReference type="Pfam" id="PF07899">
    <property type="entry name" value="Frigida"/>
    <property type="match status" value="1"/>
</dbReference>
<keyword evidence="3 5" id="KW-0221">Differentiation</keyword>
<evidence type="ECO:0000256" key="2">
    <source>
        <dbReference type="ARBA" id="ARBA00022473"/>
    </source>
</evidence>
<dbReference type="GO" id="GO:0030154">
    <property type="term" value="P:cell differentiation"/>
    <property type="evidence" value="ECO:0007669"/>
    <property type="project" value="UniProtKB-KW"/>
</dbReference>
<keyword evidence="7" id="KW-1185">Reference proteome</keyword>
<evidence type="ECO:0000256" key="5">
    <source>
        <dbReference type="RuleBase" id="RU364012"/>
    </source>
</evidence>
<gene>
    <name evidence="8" type="primary">LOC116195699</name>
</gene>
<dbReference type="GO" id="GO:0009908">
    <property type="term" value="P:flower development"/>
    <property type="evidence" value="ECO:0007669"/>
    <property type="project" value="UniProtKB-KW"/>
</dbReference>
<dbReference type="AlphaFoldDB" id="A0A6P8CEJ4"/>
<feature type="region of interest" description="Disordered" evidence="6">
    <location>
        <begin position="396"/>
        <end position="436"/>
    </location>
</feature>
<evidence type="ECO:0000256" key="6">
    <source>
        <dbReference type="SAM" id="MobiDB-lite"/>
    </source>
</evidence>
<organism evidence="7 8">
    <name type="scientific">Punica granatum</name>
    <name type="common">Pomegranate</name>
    <dbReference type="NCBI Taxonomy" id="22663"/>
    <lineage>
        <taxon>Eukaryota</taxon>
        <taxon>Viridiplantae</taxon>
        <taxon>Streptophyta</taxon>
        <taxon>Embryophyta</taxon>
        <taxon>Tracheophyta</taxon>
        <taxon>Spermatophyta</taxon>
        <taxon>Magnoliopsida</taxon>
        <taxon>eudicotyledons</taxon>
        <taxon>Gunneridae</taxon>
        <taxon>Pentapetalae</taxon>
        <taxon>rosids</taxon>
        <taxon>malvids</taxon>
        <taxon>Myrtales</taxon>
        <taxon>Lythraceae</taxon>
        <taxon>Punica</taxon>
    </lineage>
</organism>
<comment type="similarity">
    <text evidence="1 5">Belongs to the Frigida family.</text>
</comment>
<feature type="region of interest" description="Disordered" evidence="6">
    <location>
        <begin position="65"/>
        <end position="86"/>
    </location>
</feature>
<dbReference type="PANTHER" id="PTHR31791">
    <property type="entry name" value="FRIGIDA-LIKE PROTEIN 3-RELATED"/>
    <property type="match status" value="1"/>
</dbReference>
<keyword evidence="2 5" id="KW-0217">Developmental protein</keyword>
<feature type="region of interest" description="Disordered" evidence="6">
    <location>
        <begin position="448"/>
        <end position="467"/>
    </location>
</feature>
<reference evidence="8" key="2">
    <citation type="submission" date="2025-08" db="UniProtKB">
        <authorList>
            <consortium name="RefSeq"/>
        </authorList>
    </citation>
    <scope>IDENTIFICATION</scope>
    <source>
        <tissue evidence="8">Leaf</tissue>
    </source>
</reference>
<evidence type="ECO:0000313" key="8">
    <source>
        <dbReference type="RefSeq" id="XP_031380869.1"/>
    </source>
</evidence>
<feature type="compositionally biased region" description="Pro residues" evidence="6">
    <location>
        <begin position="453"/>
        <end position="463"/>
    </location>
</feature>
<evidence type="ECO:0000256" key="3">
    <source>
        <dbReference type="ARBA" id="ARBA00022782"/>
    </source>
</evidence>